<keyword evidence="4" id="KW-1185">Reference proteome</keyword>
<dbReference type="EMBL" id="CP034235">
    <property type="protein sequence ID" value="QGQ98940.1"/>
    <property type="molecule type" value="Genomic_DNA"/>
</dbReference>
<dbReference type="KEGG" id="ppsc:EHS13_30715"/>
<keyword evidence="1" id="KW-0812">Transmembrane</keyword>
<name>A0A6B8RRC5_9BACL</name>
<evidence type="ECO:0000313" key="4">
    <source>
        <dbReference type="Proteomes" id="UP000426246"/>
    </source>
</evidence>
<gene>
    <name evidence="3" type="ORF">EHS13_30715</name>
</gene>
<keyword evidence="1" id="KW-1133">Transmembrane helix</keyword>
<protein>
    <submittedName>
        <fullName evidence="3">DUF4179 domain-containing protein</fullName>
    </submittedName>
</protein>
<dbReference type="Pfam" id="PF13786">
    <property type="entry name" value="DUF4179"/>
    <property type="match status" value="1"/>
</dbReference>
<dbReference type="InterPro" id="IPR025436">
    <property type="entry name" value="DUF4179"/>
</dbReference>
<keyword evidence="1" id="KW-0472">Membrane</keyword>
<reference evidence="4" key="1">
    <citation type="submission" date="2018-11" db="EMBL/GenBank/DDBJ databases">
        <title>Complete genome sequence of Paenibacillus sp. ML311-T8.</title>
        <authorList>
            <person name="Nam Y.-D."/>
            <person name="Kang J."/>
            <person name="Chung W.-H."/>
            <person name="Park Y.S."/>
        </authorList>
    </citation>
    <scope>NUCLEOTIDE SEQUENCE [LARGE SCALE GENOMIC DNA]</scope>
    <source>
        <strain evidence="4">ML311-T8</strain>
    </source>
</reference>
<dbReference type="Proteomes" id="UP000426246">
    <property type="component" value="Chromosome"/>
</dbReference>
<dbReference type="AlphaFoldDB" id="A0A6B8RRC5"/>
<evidence type="ECO:0000256" key="1">
    <source>
        <dbReference type="SAM" id="Phobius"/>
    </source>
</evidence>
<evidence type="ECO:0000259" key="2">
    <source>
        <dbReference type="Pfam" id="PF13786"/>
    </source>
</evidence>
<feature type="transmembrane region" description="Helical" evidence="1">
    <location>
        <begin position="70"/>
        <end position="89"/>
    </location>
</feature>
<proteinExistence type="predicted"/>
<evidence type="ECO:0000313" key="3">
    <source>
        <dbReference type="EMBL" id="QGQ98940.1"/>
    </source>
</evidence>
<dbReference type="Gene3D" id="2.60.40.1630">
    <property type="entry name" value="bacillus anthracis domain"/>
    <property type="match status" value="1"/>
</dbReference>
<feature type="domain" description="DUF4179" evidence="2">
    <location>
        <begin position="70"/>
        <end position="146"/>
    </location>
</feature>
<organism evidence="3 4">
    <name type="scientific">Paenibacillus psychroresistens</name>
    <dbReference type="NCBI Taxonomy" id="1778678"/>
    <lineage>
        <taxon>Bacteria</taxon>
        <taxon>Bacillati</taxon>
        <taxon>Bacillota</taxon>
        <taxon>Bacilli</taxon>
        <taxon>Bacillales</taxon>
        <taxon>Paenibacillaceae</taxon>
        <taxon>Paenibacillus</taxon>
    </lineage>
</organism>
<accession>A0A6B8RRC5</accession>
<sequence>MKKIKERTVIGMDKVEETFTQFQNDEVQLDYPDFDAMWGRIEASLPEPNKKLIKVPASAPKWRWLQHRKVAVISSLALLLVAAPVLATVTNKWDSLFNYRSGIQTALLSGLGQNIDQFVINDGVRLTLKTAIVDDNRTVIIYTISSAIKAADYLKFSTMEIKDSHGRVIEGMQSQTWDEASQTWNGYFETDWSPDTQLSDVQFTAKNLQSFSGVKRDIEFNPLSEKTNLFTIKQDGINEVKVESFVQGDQIMLSSAVTYSQKDVKDWTYPSIGVYKDNVNVRGVGTDVAGTPGEQGEVMRKQSFKLADLEQADLQYKLLYTREEQSINKVWAYNLHLDKTVMLSGTIKRTMNVPLVASGARLDVEQMTITPTQIKIKARHVESDRFHDRFPYVNYALDVDGKVLNGGEYTFGKYDPEFSYYRFEIPVGLKLTKQSSIFFVAKYESRAFRDAKEPILLKDISEEEKSLTTLVGGYTVKWTYYKRDGNLYVQSECEDPSFGGVNQTYMGKGADGMSGKQVSPHFSGDGVNTGLDVYKNYAGTDAEIYIFWYYVENPNKEIRVELKE</sequence>